<gene>
    <name evidence="1" type="ORF">UU23_C0001G0008</name>
</gene>
<reference evidence="1 2" key="1">
    <citation type="journal article" date="2015" name="Nature">
        <title>rRNA introns, odd ribosomes, and small enigmatic genomes across a large radiation of phyla.</title>
        <authorList>
            <person name="Brown C.T."/>
            <person name="Hug L.A."/>
            <person name="Thomas B.C."/>
            <person name="Sharon I."/>
            <person name="Castelle C.J."/>
            <person name="Singh A."/>
            <person name="Wilkins M.J."/>
            <person name="Williams K.H."/>
            <person name="Banfield J.F."/>
        </authorList>
    </citation>
    <scope>NUCLEOTIDE SEQUENCE [LARGE SCALE GENOMIC DNA]</scope>
</reference>
<sequence length="70" mass="8348">MLLVEPVRMIWRVLHFGFIEREFIMGGFGSFYKGEKKKMKREILERRAERIPKAQITPRVEIIGKGKDKK</sequence>
<evidence type="ECO:0000313" key="1">
    <source>
        <dbReference type="EMBL" id="KKR78244.1"/>
    </source>
</evidence>
<dbReference type="STRING" id="1618408.UU23_C0001G0008"/>
<accession>A0A0G0TMJ3</accession>
<dbReference type="AlphaFoldDB" id="A0A0G0TMJ3"/>
<evidence type="ECO:0000313" key="2">
    <source>
        <dbReference type="Proteomes" id="UP000034292"/>
    </source>
</evidence>
<name>A0A0G0TMJ3_9BACT</name>
<dbReference type="EMBL" id="LBZV01000001">
    <property type="protein sequence ID" value="KKR78244.1"/>
    <property type="molecule type" value="Genomic_DNA"/>
</dbReference>
<protein>
    <submittedName>
        <fullName evidence="1">Uncharacterized protein</fullName>
    </submittedName>
</protein>
<organism evidence="1 2">
    <name type="scientific">Candidatus Curtissbacteria bacterium GW2011_GWA1_40_9</name>
    <dbReference type="NCBI Taxonomy" id="1618408"/>
    <lineage>
        <taxon>Bacteria</taxon>
        <taxon>Candidatus Curtissiibacteriota</taxon>
    </lineage>
</organism>
<dbReference type="Proteomes" id="UP000034292">
    <property type="component" value="Unassembled WGS sequence"/>
</dbReference>
<proteinExistence type="predicted"/>
<comment type="caution">
    <text evidence="1">The sequence shown here is derived from an EMBL/GenBank/DDBJ whole genome shotgun (WGS) entry which is preliminary data.</text>
</comment>